<keyword evidence="2" id="KW-1185">Reference proteome</keyword>
<accession>A0ABR3M7S1</accession>
<name>A0ABR3M7S1_9TELE</name>
<dbReference type="Proteomes" id="UP001558613">
    <property type="component" value="Unassembled WGS sequence"/>
</dbReference>
<proteinExistence type="predicted"/>
<dbReference type="EMBL" id="JAYMGO010000015">
    <property type="protein sequence ID" value="KAL1260291.1"/>
    <property type="molecule type" value="Genomic_DNA"/>
</dbReference>
<protein>
    <submittedName>
        <fullName evidence="1">Uncharacterized protein</fullName>
    </submittedName>
</protein>
<comment type="caution">
    <text evidence="1">The sequence shown here is derived from an EMBL/GenBank/DDBJ whole genome shotgun (WGS) entry which is preliminary data.</text>
</comment>
<organism evidence="1 2">
    <name type="scientific">Cirrhinus molitorella</name>
    <name type="common">mud carp</name>
    <dbReference type="NCBI Taxonomy" id="172907"/>
    <lineage>
        <taxon>Eukaryota</taxon>
        <taxon>Metazoa</taxon>
        <taxon>Chordata</taxon>
        <taxon>Craniata</taxon>
        <taxon>Vertebrata</taxon>
        <taxon>Euteleostomi</taxon>
        <taxon>Actinopterygii</taxon>
        <taxon>Neopterygii</taxon>
        <taxon>Teleostei</taxon>
        <taxon>Ostariophysi</taxon>
        <taxon>Cypriniformes</taxon>
        <taxon>Cyprinidae</taxon>
        <taxon>Labeoninae</taxon>
        <taxon>Labeonini</taxon>
        <taxon>Cirrhinus</taxon>
    </lineage>
</organism>
<reference evidence="1 2" key="1">
    <citation type="submission" date="2023-09" db="EMBL/GenBank/DDBJ databases">
        <authorList>
            <person name="Wang M."/>
        </authorList>
    </citation>
    <scope>NUCLEOTIDE SEQUENCE [LARGE SCALE GENOMIC DNA]</scope>
    <source>
        <strain evidence="1">GT-2023</strain>
        <tissue evidence="1">Liver</tissue>
    </source>
</reference>
<evidence type="ECO:0000313" key="1">
    <source>
        <dbReference type="EMBL" id="KAL1260291.1"/>
    </source>
</evidence>
<gene>
    <name evidence="1" type="ORF">QQF64_008118</name>
</gene>
<evidence type="ECO:0000313" key="2">
    <source>
        <dbReference type="Proteomes" id="UP001558613"/>
    </source>
</evidence>
<sequence>MEKMRSGVGGYESQVTSDLWRKSSGGGDCHITTARCHSHTHIKLLSETLQQVALRVQPFQPEFPVVSFPPVYIIVCASEGKCALDFISVASTLKKSSDGAIKWREG</sequence>